<sequence>MTNFDNMMNNMCCNFDDRIEDMCCNFDDTMDDMCCRHSDMDDDCPNHDNCNRSNFRTTIRTEFIIKASPQTICNVLQELCGQEVRIDGYSIQSICDGCSVFRFVVGDSDCQSITDIQLARSILCDLSIQYLEDAIIKVTSRDRSSLELAKLYCALQRKSHVNASYPARTCGLYFQADPIEDALNALKGGICQ</sequence>
<name>L1QLI0_9CLOT</name>
<dbReference type="HOGENOM" id="CLU_1412996_0_0_9"/>
<reference evidence="1 2" key="1">
    <citation type="submission" date="2012-05" db="EMBL/GenBank/DDBJ databases">
        <authorList>
            <person name="Weinstock G."/>
            <person name="Sodergren E."/>
            <person name="Lobos E.A."/>
            <person name="Fulton L."/>
            <person name="Fulton R."/>
            <person name="Courtney L."/>
            <person name="Fronick C."/>
            <person name="O'Laughlin M."/>
            <person name="Godfrey J."/>
            <person name="Wilson R.M."/>
            <person name="Miner T."/>
            <person name="Farmer C."/>
            <person name="Delehaunty K."/>
            <person name="Cordes M."/>
            <person name="Minx P."/>
            <person name="Tomlinson C."/>
            <person name="Chen J."/>
            <person name="Wollam A."/>
            <person name="Pepin K.H."/>
            <person name="Bhonagiri V."/>
            <person name="Zhang X."/>
            <person name="Suruliraj S."/>
            <person name="Warren W."/>
            <person name="Mitreva M."/>
            <person name="Mardis E.R."/>
            <person name="Wilson R.K."/>
        </authorList>
    </citation>
    <scope>NUCLEOTIDE SEQUENCE [LARGE SCALE GENOMIC DNA]</scope>
    <source>
        <strain evidence="1 2">DSM 1785</strain>
    </source>
</reference>
<dbReference type="AlphaFoldDB" id="L1QLI0"/>
<evidence type="ECO:0000313" key="1">
    <source>
        <dbReference type="EMBL" id="EKY28432.1"/>
    </source>
</evidence>
<keyword evidence="2" id="KW-1185">Reference proteome</keyword>
<dbReference type="PATRIC" id="fig|545697.3.peg.770"/>
<evidence type="ECO:0008006" key="3">
    <source>
        <dbReference type="Google" id="ProtNLM"/>
    </source>
</evidence>
<dbReference type="Proteomes" id="UP000010420">
    <property type="component" value="Unassembled WGS sequence"/>
</dbReference>
<organism evidence="1 2">
    <name type="scientific">Clostridium celatum DSM 1785</name>
    <dbReference type="NCBI Taxonomy" id="545697"/>
    <lineage>
        <taxon>Bacteria</taxon>
        <taxon>Bacillati</taxon>
        <taxon>Bacillota</taxon>
        <taxon>Clostridia</taxon>
        <taxon>Eubacteriales</taxon>
        <taxon>Clostridiaceae</taxon>
        <taxon>Clostridium</taxon>
    </lineage>
</organism>
<proteinExistence type="predicted"/>
<accession>L1QLI0</accession>
<evidence type="ECO:0000313" key="2">
    <source>
        <dbReference type="Proteomes" id="UP000010420"/>
    </source>
</evidence>
<dbReference type="OrthoDB" id="1929612at2"/>
<protein>
    <recommendedName>
        <fullName evidence="3">ACT domain protein</fullName>
    </recommendedName>
</protein>
<dbReference type="eggNOG" id="ENOG50325DT">
    <property type="taxonomic scope" value="Bacteria"/>
</dbReference>
<dbReference type="RefSeq" id="WP_005211226.1">
    <property type="nucleotide sequence ID" value="NZ_KB291616.1"/>
</dbReference>
<gene>
    <name evidence="1" type="ORF">HMPREF0216_00783</name>
</gene>
<dbReference type="EMBL" id="AMEZ01000024">
    <property type="protein sequence ID" value="EKY28432.1"/>
    <property type="molecule type" value="Genomic_DNA"/>
</dbReference>
<comment type="caution">
    <text evidence="1">The sequence shown here is derived from an EMBL/GenBank/DDBJ whole genome shotgun (WGS) entry which is preliminary data.</text>
</comment>